<dbReference type="Gene3D" id="3.60.40.10">
    <property type="entry name" value="PPM-type phosphatase domain"/>
    <property type="match status" value="1"/>
</dbReference>
<feature type="domain" description="PPM-type phosphatase" evidence="5">
    <location>
        <begin position="54"/>
        <end position="429"/>
    </location>
</feature>
<dbReference type="GO" id="GO:0004741">
    <property type="term" value="F:[pyruvate dehydrogenase (acetyl-transferring)]-phosphatase activity"/>
    <property type="evidence" value="ECO:0007669"/>
    <property type="project" value="TreeGrafter"/>
</dbReference>
<comment type="similarity">
    <text evidence="4">Belongs to the PP2C family.</text>
</comment>
<name>A0A2T7NTP7_POMCA</name>
<accession>A0A2T7NTP7</accession>
<evidence type="ECO:0000313" key="7">
    <source>
        <dbReference type="Proteomes" id="UP000245119"/>
    </source>
</evidence>
<dbReference type="InterPro" id="IPR001932">
    <property type="entry name" value="PPM-type_phosphatase-like_dom"/>
</dbReference>
<dbReference type="PROSITE" id="PS51746">
    <property type="entry name" value="PPM_2"/>
    <property type="match status" value="1"/>
</dbReference>
<dbReference type="AlphaFoldDB" id="A0A2T7NTP7"/>
<keyword evidence="1" id="KW-0479">Metal-binding</keyword>
<evidence type="ECO:0000256" key="1">
    <source>
        <dbReference type="ARBA" id="ARBA00022723"/>
    </source>
</evidence>
<dbReference type="CDD" id="cd00143">
    <property type="entry name" value="PP2Cc"/>
    <property type="match status" value="1"/>
</dbReference>
<organism evidence="6 7">
    <name type="scientific">Pomacea canaliculata</name>
    <name type="common">Golden apple snail</name>
    <dbReference type="NCBI Taxonomy" id="400727"/>
    <lineage>
        <taxon>Eukaryota</taxon>
        <taxon>Metazoa</taxon>
        <taxon>Spiralia</taxon>
        <taxon>Lophotrochozoa</taxon>
        <taxon>Mollusca</taxon>
        <taxon>Gastropoda</taxon>
        <taxon>Caenogastropoda</taxon>
        <taxon>Architaenioglossa</taxon>
        <taxon>Ampullarioidea</taxon>
        <taxon>Ampullariidae</taxon>
        <taxon>Pomacea</taxon>
    </lineage>
</organism>
<dbReference type="PANTHER" id="PTHR13832:SF236">
    <property type="entry name" value="PROTEIN PHOSPHATASE 1M"/>
    <property type="match status" value="1"/>
</dbReference>
<dbReference type="SUPFAM" id="SSF81606">
    <property type="entry name" value="PP2C-like"/>
    <property type="match status" value="1"/>
</dbReference>
<dbReference type="InterPro" id="IPR036457">
    <property type="entry name" value="PPM-type-like_dom_sf"/>
</dbReference>
<dbReference type="EMBL" id="PZQS01000009">
    <property type="protein sequence ID" value="PVD24523.1"/>
    <property type="molecule type" value="Genomic_DNA"/>
</dbReference>
<sequence length="453" mass="49954">MSAGSDPRTRPLRLAYRRPEFLQQTPAELRASTDTSVRPIVEPKHVNALPLKAGYAECTNAGKSDFNEDQAAAGEIILTSKPVSGQENQPDASIRSSSLRVVYYGLFDGHAGTGAALMAANQLIIHLQEKLVEIKDDVFHYARGGKIPILMPSTVTVDSLVTGALEAAFFAMDQQIERESKLFNISGGCTALLALFFLGKLYVANAGDCRAVIYFGDQVKPVSTEFTPEQEAQRIQYLGFLRPDLLGKNYTYNCFARHLSRKDIGKKVLCRGPMNNGWHFKEITEDDVKPQLITGEGKRARLMGTIGVSRGFGDHSLLAHGDETRIKPFLSCIPEVQVFDLGEHQLTEDDVLVMGSDGLWDMTTSEKIGSLVKKTLATRSLSELDDRIYTRVARAVIQHSRGESVSGGWLQDCGREASFDDISAFVIPLNETYQVSQLKFQGSQELKEAVENE</sequence>
<dbReference type="SMART" id="SM00332">
    <property type="entry name" value="PP2Cc"/>
    <property type="match status" value="1"/>
</dbReference>
<evidence type="ECO:0000313" key="6">
    <source>
        <dbReference type="EMBL" id="PVD24523.1"/>
    </source>
</evidence>
<dbReference type="Proteomes" id="UP000245119">
    <property type="component" value="Linkage Group LG9"/>
</dbReference>
<dbReference type="InterPro" id="IPR000222">
    <property type="entry name" value="PP2C_BS"/>
</dbReference>
<proteinExistence type="inferred from homology"/>
<comment type="caution">
    <text evidence="6">The sequence shown here is derived from an EMBL/GenBank/DDBJ whole genome shotgun (WGS) entry which is preliminary data.</text>
</comment>
<keyword evidence="7" id="KW-1185">Reference proteome</keyword>
<evidence type="ECO:0000256" key="4">
    <source>
        <dbReference type="RuleBase" id="RU003465"/>
    </source>
</evidence>
<dbReference type="GO" id="GO:0005739">
    <property type="term" value="C:mitochondrion"/>
    <property type="evidence" value="ECO:0007669"/>
    <property type="project" value="TreeGrafter"/>
</dbReference>
<dbReference type="Pfam" id="PF00481">
    <property type="entry name" value="PP2C"/>
    <property type="match status" value="2"/>
</dbReference>
<evidence type="ECO:0000256" key="2">
    <source>
        <dbReference type="ARBA" id="ARBA00022801"/>
    </source>
</evidence>
<dbReference type="STRING" id="400727.A0A2T7NTP7"/>
<dbReference type="PANTHER" id="PTHR13832">
    <property type="entry name" value="PROTEIN PHOSPHATASE 2C"/>
    <property type="match status" value="1"/>
</dbReference>
<gene>
    <name evidence="6" type="ORF">C0Q70_15006</name>
</gene>
<reference evidence="6 7" key="1">
    <citation type="submission" date="2018-04" db="EMBL/GenBank/DDBJ databases">
        <title>The genome of golden apple snail Pomacea canaliculata provides insight into stress tolerance and invasive adaptation.</title>
        <authorList>
            <person name="Liu C."/>
            <person name="Liu B."/>
            <person name="Ren Y."/>
            <person name="Zhang Y."/>
            <person name="Wang H."/>
            <person name="Li S."/>
            <person name="Jiang F."/>
            <person name="Yin L."/>
            <person name="Zhang G."/>
            <person name="Qian W."/>
            <person name="Fan W."/>
        </authorList>
    </citation>
    <scope>NUCLEOTIDE SEQUENCE [LARGE SCALE GENOMIC DNA]</scope>
    <source>
        <strain evidence="6">SZHN2017</strain>
        <tissue evidence="6">Muscle</tissue>
    </source>
</reference>
<evidence type="ECO:0000256" key="3">
    <source>
        <dbReference type="ARBA" id="ARBA00022912"/>
    </source>
</evidence>
<dbReference type="InterPro" id="IPR015655">
    <property type="entry name" value="PP2C"/>
</dbReference>
<dbReference type="GO" id="GO:0046872">
    <property type="term" value="F:metal ion binding"/>
    <property type="evidence" value="ECO:0007669"/>
    <property type="project" value="UniProtKB-KW"/>
</dbReference>
<keyword evidence="2 4" id="KW-0378">Hydrolase</keyword>
<protein>
    <recommendedName>
        <fullName evidence="5">PPM-type phosphatase domain-containing protein</fullName>
    </recommendedName>
</protein>
<keyword evidence="3 4" id="KW-0904">Protein phosphatase</keyword>
<evidence type="ECO:0000259" key="5">
    <source>
        <dbReference type="PROSITE" id="PS51746"/>
    </source>
</evidence>
<dbReference type="OrthoDB" id="10264738at2759"/>
<dbReference type="PROSITE" id="PS01032">
    <property type="entry name" value="PPM_1"/>
    <property type="match status" value="1"/>
</dbReference>